<dbReference type="OrthoDB" id="142697at2759"/>
<keyword evidence="3" id="KW-1185">Reference proteome</keyword>
<evidence type="ECO:0000256" key="1">
    <source>
        <dbReference type="SAM" id="SignalP"/>
    </source>
</evidence>
<feature type="chain" id="PRO_5012375333" evidence="1">
    <location>
        <begin position="25"/>
        <end position="175"/>
    </location>
</feature>
<reference evidence="3" key="1">
    <citation type="submission" date="2017-03" db="EMBL/GenBank/DDBJ databases">
        <title>Phytopthora megakarya and P. palmivora, two closely related causual agents of cacao black pod achieved similar genome size and gene model numbers by different mechanisms.</title>
        <authorList>
            <person name="Ali S."/>
            <person name="Shao J."/>
            <person name="Larry D.J."/>
            <person name="Kronmiller B."/>
            <person name="Shen D."/>
            <person name="Strem M.D."/>
            <person name="Melnick R.L."/>
            <person name="Guiltinan M.J."/>
            <person name="Tyler B.M."/>
            <person name="Meinhardt L.W."/>
            <person name="Bailey B.A."/>
        </authorList>
    </citation>
    <scope>NUCLEOTIDE SEQUENCE [LARGE SCALE GENOMIC DNA]</scope>
    <source>
        <strain evidence="3">zdho120</strain>
    </source>
</reference>
<gene>
    <name evidence="2" type="ORF">PHMEG_00040369</name>
</gene>
<accession>A0A225UDT4</accession>
<sequence length="175" mass="20047">MAQTKAITLIMLTTILLQDCFVTAYLNELSTVPRSPVVQFPDVNEKTKATKRFLRGSDVDEVVKNEGRGFLRDKFVSIPSVKWGLRISLKQYDGPAKILKEFQQFGIPLNVDYLLLWMKYVLKYKAKMGTIWATDAYVVQTLKDFVPASQLPYLFNAMKKNSKLRDFAIDLQKVA</sequence>
<dbReference type="Proteomes" id="UP000198211">
    <property type="component" value="Unassembled WGS sequence"/>
</dbReference>
<dbReference type="AlphaFoldDB" id="A0A225UDT4"/>
<keyword evidence="1" id="KW-0732">Signal</keyword>
<dbReference type="EMBL" id="NBNE01020911">
    <property type="protein sequence ID" value="OWY91168.1"/>
    <property type="molecule type" value="Genomic_DNA"/>
</dbReference>
<comment type="caution">
    <text evidence="2">The sequence shown here is derived from an EMBL/GenBank/DDBJ whole genome shotgun (WGS) entry which is preliminary data.</text>
</comment>
<evidence type="ECO:0000313" key="2">
    <source>
        <dbReference type="EMBL" id="OWY91168.1"/>
    </source>
</evidence>
<proteinExistence type="predicted"/>
<protein>
    <submittedName>
        <fullName evidence="2">RxLR effector protein</fullName>
    </submittedName>
</protein>
<evidence type="ECO:0000313" key="3">
    <source>
        <dbReference type="Proteomes" id="UP000198211"/>
    </source>
</evidence>
<name>A0A225UDT4_9STRA</name>
<organism evidence="2 3">
    <name type="scientific">Phytophthora megakarya</name>
    <dbReference type="NCBI Taxonomy" id="4795"/>
    <lineage>
        <taxon>Eukaryota</taxon>
        <taxon>Sar</taxon>
        <taxon>Stramenopiles</taxon>
        <taxon>Oomycota</taxon>
        <taxon>Peronosporomycetes</taxon>
        <taxon>Peronosporales</taxon>
        <taxon>Peronosporaceae</taxon>
        <taxon>Phytophthora</taxon>
    </lineage>
</organism>
<feature type="signal peptide" evidence="1">
    <location>
        <begin position="1"/>
        <end position="24"/>
    </location>
</feature>